<comment type="similarity">
    <text evidence="1">Belongs to the Speedy/Ringo family.</text>
</comment>
<comment type="caution">
    <text evidence="2">The sequence shown here is derived from an EMBL/GenBank/DDBJ whole genome shotgun (WGS) entry which is preliminary data.</text>
</comment>
<sequence>MFTSKKRSSSLTIIDPMKLEKCDMPNKHQQLNHSKSYLNQIVSLNTSKLPQQEGATEICLDQSQNQLQNTSCSSLENNHSQSNLNHCLLNNNTSSIYNSLNNYRLFPIAHHHNNTNLLKNHKTFKSLFKSFTIFQKKKECDPKITEFIKMVDTHREFFKKAPEIDKFVLTLSYLYLKRAFPDEYITSDVFFYALYLAWETEEDSTLGLESIIHYVIGSYPSSKNKDKNQRKQEILEWRMRLRQFHNGKDILWKVLDYKTVIDFPQIQKASKTFPHHDILKRERTYSQSIKFF</sequence>
<dbReference type="InParanoid" id="D3BJ13"/>
<dbReference type="Proteomes" id="UP000001396">
    <property type="component" value="Unassembled WGS sequence"/>
</dbReference>
<dbReference type="GeneID" id="31363730"/>
<dbReference type="EMBL" id="ADBJ01000037">
    <property type="protein sequence ID" value="EFA78787.1"/>
    <property type="molecule type" value="Genomic_DNA"/>
</dbReference>
<protein>
    <submittedName>
        <fullName evidence="2">Uncharacterized protein</fullName>
    </submittedName>
</protein>
<dbReference type="Pfam" id="PF11357">
    <property type="entry name" value="Spy1"/>
    <property type="match status" value="1"/>
</dbReference>
<evidence type="ECO:0000313" key="3">
    <source>
        <dbReference type="Proteomes" id="UP000001396"/>
    </source>
</evidence>
<name>D3BJ13_HETP5</name>
<gene>
    <name evidence="2" type="ORF">PPL_08250</name>
</gene>
<dbReference type="STRING" id="670386.D3BJ13"/>
<dbReference type="GO" id="GO:0019901">
    <property type="term" value="F:protein kinase binding"/>
    <property type="evidence" value="ECO:0007669"/>
    <property type="project" value="InterPro"/>
</dbReference>
<evidence type="ECO:0000313" key="2">
    <source>
        <dbReference type="EMBL" id="EFA78787.1"/>
    </source>
</evidence>
<dbReference type="AlphaFoldDB" id="D3BJ13"/>
<accession>D3BJ13</accession>
<reference evidence="2 3" key="1">
    <citation type="journal article" date="2011" name="Genome Res.">
        <title>Phylogeny-wide analysis of social amoeba genomes highlights ancient origins for complex intercellular communication.</title>
        <authorList>
            <person name="Heidel A.J."/>
            <person name="Lawal H.M."/>
            <person name="Felder M."/>
            <person name="Schilde C."/>
            <person name="Helps N.R."/>
            <person name="Tunggal B."/>
            <person name="Rivero F."/>
            <person name="John U."/>
            <person name="Schleicher M."/>
            <person name="Eichinger L."/>
            <person name="Platzer M."/>
            <person name="Noegel A.A."/>
            <person name="Schaap P."/>
            <person name="Gloeckner G."/>
        </authorList>
    </citation>
    <scope>NUCLEOTIDE SEQUENCE [LARGE SCALE GENOMIC DNA]</scope>
    <source>
        <strain evidence="3">ATCC 26659 / Pp 5 / PN500</strain>
    </source>
</reference>
<evidence type="ECO:0000256" key="1">
    <source>
        <dbReference type="ARBA" id="ARBA00010932"/>
    </source>
</evidence>
<dbReference type="InterPro" id="IPR020984">
    <property type="entry name" value="Speedy"/>
</dbReference>
<keyword evidence="3" id="KW-1185">Reference proteome</keyword>
<dbReference type="RefSeq" id="XP_020430911.1">
    <property type="nucleotide sequence ID" value="XM_020579072.1"/>
</dbReference>
<organism evidence="2 3">
    <name type="scientific">Heterostelium pallidum (strain ATCC 26659 / Pp 5 / PN500)</name>
    <name type="common">Cellular slime mold</name>
    <name type="synonym">Polysphondylium pallidum</name>
    <dbReference type="NCBI Taxonomy" id="670386"/>
    <lineage>
        <taxon>Eukaryota</taxon>
        <taxon>Amoebozoa</taxon>
        <taxon>Evosea</taxon>
        <taxon>Eumycetozoa</taxon>
        <taxon>Dictyostelia</taxon>
        <taxon>Acytosteliales</taxon>
        <taxon>Acytosteliaceae</taxon>
        <taxon>Heterostelium</taxon>
    </lineage>
</organism>
<proteinExistence type="inferred from homology"/>
<dbReference type="OMA" id="SDEIKCH"/>